<keyword evidence="5" id="KW-1003">Cell membrane</keyword>
<protein>
    <recommendedName>
        <fullName evidence="4">Glucans biosynthesis glucosyltransferase H</fullName>
    </recommendedName>
</protein>
<dbReference type="PANTHER" id="PTHR43867">
    <property type="entry name" value="CELLULOSE SYNTHASE CATALYTIC SUBUNIT A [UDP-FORMING]"/>
    <property type="match status" value="1"/>
</dbReference>
<evidence type="ECO:0000256" key="5">
    <source>
        <dbReference type="ARBA" id="ARBA00022475"/>
    </source>
</evidence>
<dbReference type="Proteomes" id="UP000305888">
    <property type="component" value="Chromosome"/>
</dbReference>
<comment type="subcellular location">
    <subcellularLocation>
        <location evidence="1">Cell inner membrane</location>
        <topology evidence="1">Multi-pass membrane protein</topology>
    </subcellularLocation>
</comment>
<evidence type="ECO:0000256" key="12">
    <source>
        <dbReference type="SAM" id="Phobius"/>
    </source>
</evidence>
<gene>
    <name evidence="14" type="primary">mdoH</name>
    <name evidence="14" type="ORF">FDP22_17570</name>
</gene>
<dbReference type="CDD" id="cd04191">
    <property type="entry name" value="Glucan_BSP_MdoH"/>
    <property type="match status" value="1"/>
</dbReference>
<evidence type="ECO:0000256" key="4">
    <source>
        <dbReference type="ARBA" id="ARBA00020585"/>
    </source>
</evidence>
<dbReference type="GO" id="GO:0016758">
    <property type="term" value="F:hexosyltransferase activity"/>
    <property type="evidence" value="ECO:0007669"/>
    <property type="project" value="TreeGrafter"/>
</dbReference>
<feature type="transmembrane region" description="Helical" evidence="12">
    <location>
        <begin position="392"/>
        <end position="414"/>
    </location>
</feature>
<dbReference type="AlphaFoldDB" id="A0A5B8FY00"/>
<evidence type="ECO:0000256" key="10">
    <source>
        <dbReference type="ARBA" id="ARBA00022989"/>
    </source>
</evidence>
<dbReference type="InterPro" id="IPR001173">
    <property type="entry name" value="Glyco_trans_2-like"/>
</dbReference>
<evidence type="ECO:0000259" key="13">
    <source>
        <dbReference type="Pfam" id="PF13632"/>
    </source>
</evidence>
<accession>A0A5B8FY00</accession>
<keyword evidence="6" id="KW-0997">Cell inner membrane</keyword>
<dbReference type="GO" id="GO:0005886">
    <property type="term" value="C:plasma membrane"/>
    <property type="evidence" value="ECO:0007669"/>
    <property type="project" value="UniProtKB-SubCell"/>
</dbReference>
<feature type="transmembrane region" description="Helical" evidence="12">
    <location>
        <begin position="30"/>
        <end position="51"/>
    </location>
</feature>
<comment type="similarity">
    <text evidence="3">Belongs to the glycosyltransferase 2 family. OpgH subfamily.</text>
</comment>
<dbReference type="Pfam" id="PF13632">
    <property type="entry name" value="Glyco_trans_2_3"/>
    <property type="match status" value="1"/>
</dbReference>
<evidence type="ECO:0000313" key="14">
    <source>
        <dbReference type="EMBL" id="QDL93786.1"/>
    </source>
</evidence>
<feature type="domain" description="Glycosyltransferase 2-like" evidence="13">
    <location>
        <begin position="209"/>
        <end position="404"/>
    </location>
</feature>
<evidence type="ECO:0000256" key="8">
    <source>
        <dbReference type="ARBA" id="ARBA00022679"/>
    </source>
</evidence>
<reference evidence="14 15" key="1">
    <citation type="submission" date="2019-06" db="EMBL/GenBank/DDBJ databases">
        <title>Genome sequence of Rhodobacteraceae bacterium D4M1.</title>
        <authorList>
            <person name="Cao J."/>
        </authorList>
    </citation>
    <scope>NUCLEOTIDE SEQUENCE [LARGE SCALE GENOMIC DNA]</scope>
    <source>
        <strain evidence="14 15">D4M1</strain>
    </source>
</reference>
<evidence type="ECO:0000256" key="3">
    <source>
        <dbReference type="ARBA" id="ARBA00009337"/>
    </source>
</evidence>
<feature type="transmembrane region" description="Helical" evidence="12">
    <location>
        <begin position="434"/>
        <end position="457"/>
    </location>
</feature>
<evidence type="ECO:0000256" key="1">
    <source>
        <dbReference type="ARBA" id="ARBA00004429"/>
    </source>
</evidence>
<feature type="transmembrane region" description="Helical" evidence="12">
    <location>
        <begin position="469"/>
        <end position="492"/>
    </location>
</feature>
<dbReference type="InterPro" id="IPR029044">
    <property type="entry name" value="Nucleotide-diphossugar_trans"/>
</dbReference>
<keyword evidence="15" id="KW-1185">Reference proteome</keyword>
<dbReference type="Gene3D" id="3.90.550.10">
    <property type="entry name" value="Spore Coat Polysaccharide Biosynthesis Protein SpsA, Chain A"/>
    <property type="match status" value="1"/>
</dbReference>
<dbReference type="SUPFAM" id="SSF53448">
    <property type="entry name" value="Nucleotide-diphospho-sugar transferases"/>
    <property type="match status" value="1"/>
</dbReference>
<keyword evidence="9 12" id="KW-0812">Transmembrane</keyword>
<keyword evidence="10 12" id="KW-1133">Transmembrane helix</keyword>
<dbReference type="OrthoDB" id="9775281at2"/>
<keyword evidence="8 14" id="KW-0808">Transferase</keyword>
<feature type="transmembrane region" description="Helical" evidence="12">
    <location>
        <begin position="71"/>
        <end position="92"/>
    </location>
</feature>
<organism evidence="14 15">
    <name type="scientific">Paroceanicella profunda</name>
    <dbReference type="NCBI Taxonomy" id="2579971"/>
    <lineage>
        <taxon>Bacteria</taxon>
        <taxon>Pseudomonadati</taxon>
        <taxon>Pseudomonadota</taxon>
        <taxon>Alphaproteobacteria</taxon>
        <taxon>Rhodobacterales</taxon>
        <taxon>Paracoccaceae</taxon>
        <taxon>Paroceanicella</taxon>
    </lineage>
</organism>
<keyword evidence="11 12" id="KW-0472">Membrane</keyword>
<sequence>MAAVPPEQPLIMPTQSLHEAPKVRFRQASLLTWVARLITFGGAVALTVFGFQQMMLVFGGQVNSFLQGCLLVLFTVTFGWIALSASAALSSLMRFARRPKRAEGELTLRTALLMPVYSEDAATTCGALLAMGEMIAERGHGDDFEIFILSDTRDPETWLQETTAYAALREKLRGKINVWYRRREKNVAKKAGNLQEFVERWGARYDAMLVFDADSVMDPDTMIEMARRMQAAPNLGILQTVPMLCGGRTLFARLQQFAGCVYGAAIARGTAAWQGNDGNYWGHNALIRVRAFAENCGLPLLPGRLPFGGHVMSHDFVEAALIRRGGWDVRMDPDLEGSWEGSPPSLLDLSVRDRRWAQGNLQHIKVIGAAGLRWPNRAHFGIGIGSYLMSTIWLAMIIVGLALTGQALILQPQYFPQTFQMFPEWPVFDAERMWYLFALSLGMLLLPKALGLLSALLSTRKRRAMGGAIRLTVGALTEVLLSALYAPVLMLLQVSQVAEILMGRDSGWSAQSREGAAMPWSEAFTRHWKHMAIAIVPAIGLAYLAPEQLLWLSPVLVGLLLAAPLSRWSGSPEIGQGLKRLGLLCIPEERRAPEVLTRADSAREAFTPICEVHLRDLVARPGLSDSHAATLILRPQPRGEEHLARLTARAKIEAAESAEEAFSWLDRAETTAVLGSPDLLEALGRFKPA</sequence>
<dbReference type="NCBIfam" id="NF003958">
    <property type="entry name" value="PRK05454.2-1"/>
    <property type="match status" value="1"/>
</dbReference>
<dbReference type="InterPro" id="IPR050321">
    <property type="entry name" value="Glycosyltr_2/OpgH_subfam"/>
</dbReference>
<evidence type="ECO:0000313" key="15">
    <source>
        <dbReference type="Proteomes" id="UP000305888"/>
    </source>
</evidence>
<evidence type="ECO:0000256" key="7">
    <source>
        <dbReference type="ARBA" id="ARBA00022676"/>
    </source>
</evidence>
<proteinExistence type="inferred from homology"/>
<comment type="pathway">
    <text evidence="2">Glycan metabolism; osmoregulated periplasmic glucan (OPG) biosynthesis.</text>
</comment>
<dbReference type="NCBIfam" id="NF003962">
    <property type="entry name" value="PRK05454.2-5"/>
    <property type="match status" value="1"/>
</dbReference>
<evidence type="ECO:0000256" key="9">
    <source>
        <dbReference type="ARBA" id="ARBA00022692"/>
    </source>
</evidence>
<dbReference type="KEGG" id="ppru:FDP22_17570"/>
<name>A0A5B8FY00_9RHOB</name>
<dbReference type="PANTHER" id="PTHR43867:SF5">
    <property type="entry name" value="GLUCANS BIOSYNTHESIS GLUCOSYLTRANSFERASE H"/>
    <property type="match status" value="1"/>
</dbReference>
<keyword evidence="7" id="KW-0328">Glycosyltransferase</keyword>
<evidence type="ECO:0000256" key="2">
    <source>
        <dbReference type="ARBA" id="ARBA00005001"/>
    </source>
</evidence>
<evidence type="ECO:0000256" key="6">
    <source>
        <dbReference type="ARBA" id="ARBA00022519"/>
    </source>
</evidence>
<evidence type="ECO:0000256" key="11">
    <source>
        <dbReference type="ARBA" id="ARBA00023136"/>
    </source>
</evidence>
<dbReference type="EMBL" id="CP040818">
    <property type="protein sequence ID" value="QDL93786.1"/>
    <property type="molecule type" value="Genomic_DNA"/>
</dbReference>